<dbReference type="Proteomes" id="UP000179524">
    <property type="component" value="Unassembled WGS sequence"/>
</dbReference>
<proteinExistence type="predicted"/>
<name>A0A1S2LGN2_9BACI</name>
<accession>A0A1S2LGN2</accession>
<keyword evidence="2" id="KW-1185">Reference proteome</keyword>
<comment type="caution">
    <text evidence="1">The sequence shown here is derived from an EMBL/GenBank/DDBJ whole genome shotgun (WGS) entry which is preliminary data.</text>
</comment>
<gene>
    <name evidence="1" type="ORF">BKP37_14790</name>
</gene>
<protein>
    <submittedName>
        <fullName evidence="1">Uncharacterized protein</fullName>
    </submittedName>
</protein>
<evidence type="ECO:0000313" key="1">
    <source>
        <dbReference type="EMBL" id="OIJ11709.1"/>
    </source>
</evidence>
<dbReference type="RefSeq" id="WP_071310388.1">
    <property type="nucleotide sequence ID" value="NZ_MLQR01000036.1"/>
</dbReference>
<dbReference type="EMBL" id="MLQR01000036">
    <property type="protein sequence ID" value="OIJ11709.1"/>
    <property type="molecule type" value="Genomic_DNA"/>
</dbReference>
<dbReference type="AlphaFoldDB" id="A0A1S2LGN2"/>
<organism evidence="1 2">
    <name type="scientific">Anaerobacillus alkalilacustris</name>
    <dbReference type="NCBI Taxonomy" id="393763"/>
    <lineage>
        <taxon>Bacteria</taxon>
        <taxon>Bacillati</taxon>
        <taxon>Bacillota</taxon>
        <taxon>Bacilli</taxon>
        <taxon>Bacillales</taxon>
        <taxon>Bacillaceae</taxon>
        <taxon>Anaerobacillus</taxon>
    </lineage>
</organism>
<sequence length="285" mass="32945">MANLKAAQIAYFGQHTLRHIARFHFEIIKRLYPKLVSMPFLGAKWDERLTPYLDGLSISEPFEPPRQLQSKNLVTWQWDFMDQGWDQIREFLLGSRYTGLFDIVDFDRLSAVFDDKSKISSVIDAKEILSLIEIQYLLTNQYESKYEGNPENIELLTNIRGIKLFNEKINMLPSKPKEEIYILPSAKFKKIRIDPTNQEECFKLGPIYFMVDGEKVNISENGEQGLTPNKWVQTMESYDSYTIYKGTGNDPNFVFVDQDFDFSSAREVVLVVLQSSENGAKSGDC</sequence>
<reference evidence="1 2" key="1">
    <citation type="submission" date="2016-10" db="EMBL/GenBank/DDBJ databases">
        <title>Draft genome sequences of four alkaliphilic bacteria belonging to the Anaerobacillus genus.</title>
        <authorList>
            <person name="Bassil N.M."/>
            <person name="Lloyd J.R."/>
        </authorList>
    </citation>
    <scope>NUCLEOTIDE SEQUENCE [LARGE SCALE GENOMIC DNA]</scope>
    <source>
        <strain evidence="1 2">DSM 18345</strain>
    </source>
</reference>
<evidence type="ECO:0000313" key="2">
    <source>
        <dbReference type="Proteomes" id="UP000179524"/>
    </source>
</evidence>